<dbReference type="Gene3D" id="3.40.50.620">
    <property type="entry name" value="HUPs"/>
    <property type="match status" value="1"/>
</dbReference>
<dbReference type="EMBL" id="BAABEO010000023">
    <property type="protein sequence ID" value="GAA3693743.1"/>
    <property type="molecule type" value="Genomic_DNA"/>
</dbReference>
<evidence type="ECO:0000313" key="3">
    <source>
        <dbReference type="Proteomes" id="UP001500752"/>
    </source>
</evidence>
<dbReference type="CDD" id="cd00293">
    <property type="entry name" value="USP-like"/>
    <property type="match status" value="1"/>
</dbReference>
<dbReference type="SUPFAM" id="SSF52402">
    <property type="entry name" value="Adenine nucleotide alpha hydrolases-like"/>
    <property type="match status" value="1"/>
</dbReference>
<sequence>MADRVPRRPLGGASGPLVVGIIPNQHPEVVMEARALSDALNRPIIFAYVEPNSYLVEWDLKSDIEYLSLHPQEIDEDISADVALILATLWRAMEGAALPWRFRVLAGDPAKALARLAREARASMIVVGTREPGVGPLLSEFLGGSTAAHLTEQQLLPVLVVPVVAIG</sequence>
<evidence type="ECO:0000259" key="1">
    <source>
        <dbReference type="Pfam" id="PF00582"/>
    </source>
</evidence>
<dbReference type="Pfam" id="PF00582">
    <property type="entry name" value="Usp"/>
    <property type="match status" value="1"/>
</dbReference>
<proteinExistence type="predicted"/>
<organism evidence="2 3">
    <name type="scientific">Arthrobacter ginkgonis</name>
    <dbReference type="NCBI Taxonomy" id="1630594"/>
    <lineage>
        <taxon>Bacteria</taxon>
        <taxon>Bacillati</taxon>
        <taxon>Actinomycetota</taxon>
        <taxon>Actinomycetes</taxon>
        <taxon>Micrococcales</taxon>
        <taxon>Micrococcaceae</taxon>
        <taxon>Arthrobacter</taxon>
    </lineage>
</organism>
<name>A0ABP7CTU2_9MICC</name>
<comment type="caution">
    <text evidence="2">The sequence shown here is derived from an EMBL/GenBank/DDBJ whole genome shotgun (WGS) entry which is preliminary data.</text>
</comment>
<accession>A0ABP7CTU2</accession>
<protein>
    <recommendedName>
        <fullName evidence="1">UspA domain-containing protein</fullName>
    </recommendedName>
</protein>
<evidence type="ECO:0000313" key="2">
    <source>
        <dbReference type="EMBL" id="GAA3693743.1"/>
    </source>
</evidence>
<dbReference type="InterPro" id="IPR006016">
    <property type="entry name" value="UspA"/>
</dbReference>
<keyword evidence="3" id="KW-1185">Reference proteome</keyword>
<feature type="domain" description="UspA" evidence="1">
    <location>
        <begin position="28"/>
        <end position="162"/>
    </location>
</feature>
<reference evidence="3" key="1">
    <citation type="journal article" date="2019" name="Int. J. Syst. Evol. Microbiol.">
        <title>The Global Catalogue of Microorganisms (GCM) 10K type strain sequencing project: providing services to taxonomists for standard genome sequencing and annotation.</title>
        <authorList>
            <consortium name="The Broad Institute Genomics Platform"/>
            <consortium name="The Broad Institute Genome Sequencing Center for Infectious Disease"/>
            <person name="Wu L."/>
            <person name="Ma J."/>
        </authorList>
    </citation>
    <scope>NUCLEOTIDE SEQUENCE [LARGE SCALE GENOMIC DNA]</scope>
    <source>
        <strain evidence="3">JCM 30742</strain>
    </source>
</reference>
<gene>
    <name evidence="2" type="ORF">GCM10023081_33870</name>
</gene>
<dbReference type="InterPro" id="IPR014729">
    <property type="entry name" value="Rossmann-like_a/b/a_fold"/>
</dbReference>
<dbReference type="Proteomes" id="UP001500752">
    <property type="component" value="Unassembled WGS sequence"/>
</dbReference>